<feature type="domain" description="DUF6259" evidence="1">
    <location>
        <begin position="234"/>
        <end position="552"/>
    </location>
</feature>
<name>A0AAE3A1C0_9FIRM</name>
<dbReference type="EMBL" id="JAJEPV010000025">
    <property type="protein sequence ID" value="MCC2120082.1"/>
    <property type="molecule type" value="Genomic_DNA"/>
</dbReference>
<proteinExistence type="predicted"/>
<dbReference type="Proteomes" id="UP001197795">
    <property type="component" value="Unassembled WGS sequence"/>
</dbReference>
<accession>A0AAE3A1C0</accession>
<evidence type="ECO:0000259" key="1">
    <source>
        <dbReference type="Pfam" id="PF19773"/>
    </source>
</evidence>
<sequence>MILENIHCLLQFDDRGNLLALVSKSSGRNYIVKDGCSLFRLTMTEIIKNRVMPGTLALTGDMAEQIDFIQQSQCLEIDYRNLDGMPVTVKCTIGFMDEEIHWNILIENKTRFAVSEIEYPVLQFKPYLGLNAESERILLPKMDGILLGNPELHPWEDTNAEIVAERYWYPGEGKQKPNNLAVQMTAYYDEKEGILIYAADTDGYPKKMGPIYYKNKFIDLSPVHLRPEIPKMDFSLEYTIVTRFFKGDWKQAAQIYKKFAETAPWCNKTISEREDIPDWIKKGAFFLSFRLRYQNKGEAYLDYVPDYIEKWKKILDIPIVAMMCGWEKIGEWAGPDYFPPFGGERRFRNMCGRLMRNGEIPFTFGLSGLKILIRRHRTKSKDQPQLALDYDGREIFEQQYRESAALDINGVPIVDSNIDEWDGVHAYACPATEQAKSQIYGASIRMLKEYGVIMQQADQVLGGGTSECYNFGHGHPPGRGIWQIESLKKIYDETRKDAKKISKDFALSQEWISEPFIQYLDIYHCRNYDKPQGGLESIPLFSYLYHKYIPCYAGDWTSLLPDNKTGVYFHGWNFICGNLPAGSPLNMLGEIKNHEPEEADPKIMEMACNVCAALKNATSYLIYGEMLPTEELPVPGMDIYIQGLDFGFKRKSITVPSVLSMFWKNPAGKIACALANVSDETKIVDIPVDSYMKHIQKVFVEINGYEKRYWRNIVKGKVRLKMPARSAAVVREES</sequence>
<protein>
    <submittedName>
        <fullName evidence="2">DUF6259 domain-containing protein</fullName>
    </submittedName>
</protein>
<organism evidence="2 3">
    <name type="scientific">Waltera acetigignens</name>
    <dbReference type="NCBI Taxonomy" id="2981769"/>
    <lineage>
        <taxon>Bacteria</taxon>
        <taxon>Bacillati</taxon>
        <taxon>Bacillota</taxon>
        <taxon>Clostridia</taxon>
        <taxon>Lachnospirales</taxon>
        <taxon>Lachnospiraceae</taxon>
        <taxon>Waltera</taxon>
    </lineage>
</organism>
<reference evidence="2 3" key="1">
    <citation type="submission" date="2021-10" db="EMBL/GenBank/DDBJ databases">
        <title>Anaerobic single-cell dispensing facilitates the cultivation of human gut bacteria.</title>
        <authorList>
            <person name="Afrizal A."/>
        </authorList>
    </citation>
    <scope>NUCLEOTIDE SEQUENCE [LARGE SCALE GENOMIC DNA]</scope>
    <source>
        <strain evidence="2 3">CLA-AA-H273</strain>
    </source>
</reference>
<dbReference type="InterPro" id="IPR046226">
    <property type="entry name" value="DUF6259"/>
</dbReference>
<dbReference type="AlphaFoldDB" id="A0AAE3A1C0"/>
<keyword evidence="3" id="KW-1185">Reference proteome</keyword>
<gene>
    <name evidence="2" type="ORF">LKD75_10880</name>
</gene>
<dbReference type="Pfam" id="PF19773">
    <property type="entry name" value="DUF6259"/>
    <property type="match status" value="1"/>
</dbReference>
<evidence type="ECO:0000313" key="2">
    <source>
        <dbReference type="EMBL" id="MCC2120082.1"/>
    </source>
</evidence>
<comment type="caution">
    <text evidence="2">The sequence shown here is derived from an EMBL/GenBank/DDBJ whole genome shotgun (WGS) entry which is preliminary data.</text>
</comment>
<dbReference type="RefSeq" id="WP_227733464.1">
    <property type="nucleotide sequence ID" value="NZ_JAJEPV010000025.1"/>
</dbReference>
<evidence type="ECO:0000313" key="3">
    <source>
        <dbReference type="Proteomes" id="UP001197795"/>
    </source>
</evidence>